<dbReference type="PANTHER" id="PTHR30386:SF19">
    <property type="entry name" value="MULTIDRUG EXPORT PROTEIN EMRA-RELATED"/>
    <property type="match status" value="1"/>
</dbReference>
<proteinExistence type="predicted"/>
<evidence type="ECO:0000259" key="3">
    <source>
        <dbReference type="Pfam" id="PF25917"/>
    </source>
</evidence>
<comment type="subcellular location">
    <subcellularLocation>
        <location evidence="1">Cell envelope</location>
    </subcellularLocation>
</comment>
<keyword evidence="2" id="KW-1133">Transmembrane helix</keyword>
<evidence type="ECO:0000256" key="2">
    <source>
        <dbReference type="SAM" id="Phobius"/>
    </source>
</evidence>
<accession>A0A240DXY9</accession>
<dbReference type="Proteomes" id="UP000218069">
    <property type="component" value="Unassembled WGS sequence"/>
</dbReference>
<dbReference type="Gene3D" id="2.40.50.100">
    <property type="match status" value="1"/>
</dbReference>
<feature type="transmembrane region" description="Helical" evidence="2">
    <location>
        <begin position="21"/>
        <end position="44"/>
    </location>
</feature>
<dbReference type="AlphaFoldDB" id="A0A240DXY9"/>
<dbReference type="Gene3D" id="2.40.30.170">
    <property type="match status" value="1"/>
</dbReference>
<name>A0A240DXY9_9BURK</name>
<dbReference type="InterPro" id="IPR050739">
    <property type="entry name" value="MFP"/>
</dbReference>
<keyword evidence="2" id="KW-0812">Transmembrane</keyword>
<dbReference type="PANTHER" id="PTHR30386">
    <property type="entry name" value="MEMBRANE FUSION SUBUNIT OF EMRAB-TOLC MULTIDRUG EFFLUX PUMP"/>
    <property type="match status" value="1"/>
</dbReference>
<dbReference type="InterPro" id="IPR058625">
    <property type="entry name" value="MdtA-like_BSH"/>
</dbReference>
<reference evidence="5" key="1">
    <citation type="submission" date="2017-08" db="EMBL/GenBank/DDBJ databases">
        <authorList>
            <person name="Varghese N."/>
            <person name="Submissions S."/>
        </authorList>
    </citation>
    <scope>NUCLEOTIDE SEQUENCE [LARGE SCALE GENOMIC DNA]</scope>
    <source>
        <strain evidence="5">AP-Melu-1000-B4</strain>
    </source>
</reference>
<dbReference type="SUPFAM" id="SSF111369">
    <property type="entry name" value="HlyD-like secretion proteins"/>
    <property type="match status" value="1"/>
</dbReference>
<evidence type="ECO:0000256" key="1">
    <source>
        <dbReference type="ARBA" id="ARBA00004196"/>
    </source>
</evidence>
<dbReference type="GO" id="GO:0055085">
    <property type="term" value="P:transmembrane transport"/>
    <property type="evidence" value="ECO:0007669"/>
    <property type="project" value="InterPro"/>
</dbReference>
<evidence type="ECO:0000313" key="4">
    <source>
        <dbReference type="EMBL" id="SNX28059.1"/>
    </source>
</evidence>
<feature type="domain" description="Multidrug resistance protein MdtA-like barrel-sandwich hybrid" evidence="3">
    <location>
        <begin position="60"/>
        <end position="186"/>
    </location>
</feature>
<dbReference type="Pfam" id="PF25917">
    <property type="entry name" value="BSH_RND"/>
    <property type="match status" value="1"/>
</dbReference>
<dbReference type="OrthoDB" id="9811754at2"/>
<evidence type="ECO:0000313" key="5">
    <source>
        <dbReference type="Proteomes" id="UP000218069"/>
    </source>
</evidence>
<gene>
    <name evidence="4" type="ORF">SAMN06295945_0379</name>
</gene>
<dbReference type="EMBL" id="OANS01000001">
    <property type="protein sequence ID" value="SNX28059.1"/>
    <property type="molecule type" value="Genomic_DNA"/>
</dbReference>
<protein>
    <submittedName>
        <fullName evidence="4">Membrane fusion protein, multidrug efflux system</fullName>
    </submittedName>
</protein>
<sequence>MNEKNLNMEAIPEKKKFDRPKAFKIFLIALVCAFALALILWFIFGHNSESTDDAYVGGSQIQIVAQVEGAVASVEVSETQVVKEGQTLFKIDPTEVKIASEKADIELLNAAADYQKRTALQGDAAVSKEELEHMRLVFKKAVENARQAYINVLRANVQSPAKAILAKRYAQVGQRVAPGTALALIVADDDIWVDANFKEGQLKNIRIGQPVTLESDIYGGKMEYHGKVVGFAPGTGSTLALLPPQNATGNWVKVVQRLSVRIALDPKELHDFPLHVGLSMDVKVNTKDTQGAPLQGMEAGPISSTSIYQKQFDAAENHIRSLVQLQKH</sequence>
<keyword evidence="5" id="KW-1185">Reference proteome</keyword>
<organism evidence="4 5">
    <name type="scientific">Polynucleobacter meluiroseus</name>
    <dbReference type="NCBI Taxonomy" id="1938814"/>
    <lineage>
        <taxon>Bacteria</taxon>
        <taxon>Pseudomonadati</taxon>
        <taxon>Pseudomonadota</taxon>
        <taxon>Betaproteobacteria</taxon>
        <taxon>Burkholderiales</taxon>
        <taxon>Burkholderiaceae</taxon>
        <taxon>Polynucleobacter</taxon>
    </lineage>
</organism>
<dbReference type="GO" id="GO:0030313">
    <property type="term" value="C:cell envelope"/>
    <property type="evidence" value="ECO:0007669"/>
    <property type="project" value="UniProtKB-SubCell"/>
</dbReference>
<keyword evidence="2" id="KW-0472">Membrane</keyword>